<evidence type="ECO:0000313" key="1">
    <source>
        <dbReference type="EMBL" id="SIS48727.1"/>
    </source>
</evidence>
<dbReference type="EMBL" id="FTOC01000006">
    <property type="protein sequence ID" value="SIS48727.1"/>
    <property type="molecule type" value="Genomic_DNA"/>
</dbReference>
<dbReference type="Proteomes" id="UP000187608">
    <property type="component" value="Unassembled WGS sequence"/>
</dbReference>
<accession>A0A1N7JHB7</accession>
<dbReference type="STRING" id="570947.SAMN05421687_10625"/>
<evidence type="ECO:0000313" key="2">
    <source>
        <dbReference type="Proteomes" id="UP000187608"/>
    </source>
</evidence>
<protein>
    <recommendedName>
        <fullName evidence="3">Heat induced stress protein YflT</fullName>
    </recommendedName>
</protein>
<proteinExistence type="predicted"/>
<keyword evidence="2" id="KW-1185">Reference proteome</keyword>
<name>A0A1N7JHB7_9BACI</name>
<reference evidence="2" key="1">
    <citation type="submission" date="2017-01" db="EMBL/GenBank/DDBJ databases">
        <authorList>
            <person name="Varghese N."/>
            <person name="Submissions S."/>
        </authorList>
    </citation>
    <scope>NUCLEOTIDE SEQUENCE [LARGE SCALE GENOMIC DNA]</scope>
    <source>
        <strain evidence="2">DSM 23127</strain>
    </source>
</reference>
<evidence type="ECO:0008006" key="3">
    <source>
        <dbReference type="Google" id="ProtNLM"/>
    </source>
</evidence>
<organism evidence="1 2">
    <name type="scientific">Salimicrobium flavidum</name>
    <dbReference type="NCBI Taxonomy" id="570947"/>
    <lineage>
        <taxon>Bacteria</taxon>
        <taxon>Bacillati</taxon>
        <taxon>Bacillota</taxon>
        <taxon>Bacilli</taxon>
        <taxon>Bacillales</taxon>
        <taxon>Bacillaceae</taxon>
        <taxon>Salimicrobium</taxon>
    </lineage>
</organism>
<dbReference type="AlphaFoldDB" id="A0A1N7JHB7"/>
<sequence length="104" mass="11628">MMEQLIAYFNSENDAHSAMTSLQKLKVENERVEEIPQDSKLARVIPFSSGGFQASMAEYGETFNEALGAKGKEVTHLLQFDVDEAEYDEAIKVLEEHGAMKKEG</sequence>
<gene>
    <name evidence="1" type="ORF">SAMN05421687_10625</name>
</gene>